<reference evidence="7" key="1">
    <citation type="submission" date="2013-12" db="EMBL/GenBank/DDBJ databases">
        <authorList>
            <person name="Omoto C.K."/>
            <person name="Sibley D."/>
            <person name="Venepally P."/>
            <person name="Hadjithomas M."/>
            <person name="Karamycheva S."/>
            <person name="Brunk B."/>
            <person name="Roos D."/>
            <person name="Caler E."/>
            <person name="Lorenzi H."/>
        </authorList>
    </citation>
    <scope>NUCLEOTIDE SEQUENCE</scope>
</reference>
<sequence>MSLLSPGVYLGGLTEAGSVEWLETHNVRGLVSCCIDDELEQPLPPHIQRILLPIEDMGTEPLLAKMNMVIEFIQEQASAGYNTLIHCKSGISRSPAIAIAYFMNVTSQSLYDVFHFVRSRRPCISPNPGFMAQLCVYEESVKKAERSLCLRKYVSWYTTQGFTTQGYTATPSLTPN</sequence>
<dbReference type="PROSITE" id="PS00383">
    <property type="entry name" value="TYR_PHOSPHATASE_1"/>
    <property type="match status" value="1"/>
</dbReference>
<dbReference type="InterPro" id="IPR000340">
    <property type="entry name" value="Dual-sp_phosphatase_cat-dom"/>
</dbReference>
<dbReference type="CDD" id="cd14498">
    <property type="entry name" value="DSP"/>
    <property type="match status" value="1"/>
</dbReference>
<dbReference type="InterPro" id="IPR000387">
    <property type="entry name" value="Tyr_Pase_dom"/>
</dbReference>
<dbReference type="PANTHER" id="PTHR10159:SF519">
    <property type="entry name" value="DUAL SPECIFICITY PROTEIN PHOSPHATASE MPK3"/>
    <property type="match status" value="1"/>
</dbReference>
<comment type="caution">
    <text evidence="7">The sequence shown here is derived from an EMBL/GenBank/DDBJ whole genome shotgun (WGS) entry which is preliminary data.</text>
</comment>
<protein>
    <recommendedName>
        <fullName evidence="2">protein-tyrosine-phosphatase</fullName>
        <ecNumber evidence="2">3.1.3.48</ecNumber>
    </recommendedName>
</protein>
<keyword evidence="3 7" id="KW-0378">Hydrolase</keyword>
<name>A0A023AXP0_GRENI</name>
<dbReference type="GO" id="GO:0043409">
    <property type="term" value="P:negative regulation of MAPK cascade"/>
    <property type="evidence" value="ECO:0007669"/>
    <property type="project" value="TreeGrafter"/>
</dbReference>
<evidence type="ECO:0000256" key="4">
    <source>
        <dbReference type="ARBA" id="ARBA00022912"/>
    </source>
</evidence>
<evidence type="ECO:0000313" key="7">
    <source>
        <dbReference type="EMBL" id="EZG43411.1"/>
    </source>
</evidence>
<evidence type="ECO:0000256" key="2">
    <source>
        <dbReference type="ARBA" id="ARBA00013064"/>
    </source>
</evidence>
<evidence type="ECO:0000259" key="5">
    <source>
        <dbReference type="PROSITE" id="PS50054"/>
    </source>
</evidence>
<feature type="domain" description="Tyrosine specific protein phosphatases" evidence="6">
    <location>
        <begin position="64"/>
        <end position="122"/>
    </location>
</feature>
<dbReference type="VEuPathDB" id="CryptoDB:GNI_172960"/>
<dbReference type="SUPFAM" id="SSF52799">
    <property type="entry name" value="(Phosphotyrosine protein) phosphatases II"/>
    <property type="match status" value="1"/>
</dbReference>
<dbReference type="RefSeq" id="XP_011133352.1">
    <property type="nucleotide sequence ID" value="XM_011135050.1"/>
</dbReference>
<dbReference type="InterPro" id="IPR020422">
    <property type="entry name" value="TYR_PHOSPHATASE_DUAL_dom"/>
</dbReference>
<accession>A0A023AXP0</accession>
<dbReference type="SMART" id="SM00195">
    <property type="entry name" value="DSPc"/>
    <property type="match status" value="1"/>
</dbReference>
<dbReference type="AlphaFoldDB" id="A0A023AXP0"/>
<dbReference type="InterPro" id="IPR016130">
    <property type="entry name" value="Tyr_Pase_AS"/>
</dbReference>
<dbReference type="PROSITE" id="PS50054">
    <property type="entry name" value="TYR_PHOSPHATASE_DUAL"/>
    <property type="match status" value="1"/>
</dbReference>
<evidence type="ECO:0000256" key="3">
    <source>
        <dbReference type="ARBA" id="ARBA00022801"/>
    </source>
</evidence>
<evidence type="ECO:0000259" key="6">
    <source>
        <dbReference type="PROSITE" id="PS50056"/>
    </source>
</evidence>
<dbReference type="Pfam" id="PF00782">
    <property type="entry name" value="DSPc"/>
    <property type="match status" value="1"/>
</dbReference>
<dbReference type="eggNOG" id="KOG1716">
    <property type="taxonomic scope" value="Eukaryota"/>
</dbReference>
<proteinExistence type="inferred from homology"/>
<dbReference type="OrthoDB" id="10252009at2759"/>
<dbReference type="Proteomes" id="UP000019763">
    <property type="component" value="Unassembled WGS sequence"/>
</dbReference>
<dbReference type="GO" id="GO:0005737">
    <property type="term" value="C:cytoplasm"/>
    <property type="evidence" value="ECO:0007669"/>
    <property type="project" value="TreeGrafter"/>
</dbReference>
<evidence type="ECO:0000256" key="1">
    <source>
        <dbReference type="ARBA" id="ARBA00008601"/>
    </source>
</evidence>
<gene>
    <name evidence="7" type="ORF">GNI_172960</name>
</gene>
<organism evidence="7 8">
    <name type="scientific">Gregarina niphandrodes</name>
    <name type="common">Septate eugregarine</name>
    <dbReference type="NCBI Taxonomy" id="110365"/>
    <lineage>
        <taxon>Eukaryota</taxon>
        <taxon>Sar</taxon>
        <taxon>Alveolata</taxon>
        <taxon>Apicomplexa</taxon>
        <taxon>Conoidasida</taxon>
        <taxon>Gregarinasina</taxon>
        <taxon>Eugregarinorida</taxon>
        <taxon>Gregarinidae</taxon>
        <taxon>Gregarina</taxon>
    </lineage>
</organism>
<dbReference type="PANTHER" id="PTHR10159">
    <property type="entry name" value="DUAL SPECIFICITY PROTEIN PHOSPHATASE"/>
    <property type="match status" value="1"/>
</dbReference>
<dbReference type="Gene3D" id="3.90.190.10">
    <property type="entry name" value="Protein tyrosine phosphatase superfamily"/>
    <property type="match status" value="1"/>
</dbReference>
<dbReference type="PROSITE" id="PS50056">
    <property type="entry name" value="TYR_PHOSPHATASE_2"/>
    <property type="match status" value="1"/>
</dbReference>
<keyword evidence="4" id="KW-0904">Protein phosphatase</keyword>
<dbReference type="InterPro" id="IPR029021">
    <property type="entry name" value="Prot-tyrosine_phosphatase-like"/>
</dbReference>
<keyword evidence="8" id="KW-1185">Reference proteome</keyword>
<feature type="domain" description="Tyrosine-protein phosphatase" evidence="5">
    <location>
        <begin position="1"/>
        <end position="143"/>
    </location>
</feature>
<evidence type="ECO:0000313" key="8">
    <source>
        <dbReference type="Proteomes" id="UP000019763"/>
    </source>
</evidence>
<dbReference type="EC" id="3.1.3.48" evidence="2"/>
<comment type="similarity">
    <text evidence="1">Belongs to the protein-tyrosine phosphatase family. Non-receptor class dual specificity subfamily.</text>
</comment>
<dbReference type="OMA" id="EWRYEMR"/>
<dbReference type="GeneID" id="22915895"/>
<dbReference type="GO" id="GO:0004725">
    <property type="term" value="F:protein tyrosine phosphatase activity"/>
    <property type="evidence" value="ECO:0007669"/>
    <property type="project" value="UniProtKB-EC"/>
</dbReference>
<dbReference type="EMBL" id="AFNH02001298">
    <property type="protein sequence ID" value="EZG43411.1"/>
    <property type="molecule type" value="Genomic_DNA"/>
</dbReference>